<dbReference type="InterPro" id="IPR015813">
    <property type="entry name" value="Pyrv/PenolPyrv_kinase-like_dom"/>
</dbReference>
<keyword evidence="2" id="KW-0479">Metal-binding</keyword>
<feature type="domain" description="HpcH/HpaI aldolase/citrate lyase" evidence="5">
    <location>
        <begin position="13"/>
        <end position="237"/>
    </location>
</feature>
<sequence length="303" mass="32671">MSDVTLRRTQLATPASDEKMMHSAADSDADEVFLDLEDSVAPSAKPDAREPLITAAREEDWSDKVLSFRMNGIDTKWWYDDLITVVGEAGEFIDDIIVPKVKSASDVHTVENLLAQVEENNDLEVGGIGLEPQIEDGEGIHNVHEIAHASDRLSSIIFGPGDYSAAMGTPGLDIGQFPEYPGHYWHHALSECNSAAKSAGLPCLDGPYADIEDADGFRESAENANMIGCDGKWAIHPSQIEIGNEVFAPDPETAERAKRIVDAYAEAMEEGKGAVSVDGQMVDEATNKMAQDIVETAEAAGIL</sequence>
<dbReference type="Pfam" id="PF03328">
    <property type="entry name" value="HpcH_HpaI"/>
    <property type="match status" value="1"/>
</dbReference>
<evidence type="ECO:0000256" key="1">
    <source>
        <dbReference type="ARBA" id="ARBA00001946"/>
    </source>
</evidence>
<dbReference type="AlphaFoldDB" id="A0A081EXL7"/>
<dbReference type="GO" id="GO:0000287">
    <property type="term" value="F:magnesium ion binding"/>
    <property type="evidence" value="ECO:0007669"/>
    <property type="project" value="TreeGrafter"/>
</dbReference>
<protein>
    <submittedName>
        <fullName evidence="6">Aldolase</fullName>
    </submittedName>
</protein>
<accession>A0A081EXL7</accession>
<dbReference type="GO" id="GO:0006107">
    <property type="term" value="P:oxaloacetate metabolic process"/>
    <property type="evidence" value="ECO:0007669"/>
    <property type="project" value="TreeGrafter"/>
</dbReference>
<evidence type="ECO:0000313" key="7">
    <source>
        <dbReference type="Proteomes" id="UP000053331"/>
    </source>
</evidence>
<evidence type="ECO:0000313" key="6">
    <source>
        <dbReference type="EMBL" id="KDS92155.1"/>
    </source>
</evidence>
<dbReference type="InterPro" id="IPR040442">
    <property type="entry name" value="Pyrv_kinase-like_dom_sf"/>
</dbReference>
<evidence type="ECO:0000256" key="4">
    <source>
        <dbReference type="SAM" id="MobiDB-lite"/>
    </source>
</evidence>
<evidence type="ECO:0000259" key="5">
    <source>
        <dbReference type="Pfam" id="PF03328"/>
    </source>
</evidence>
<organism evidence="6 7">
    <name type="scientific">Halorubrum saccharovorum</name>
    <dbReference type="NCBI Taxonomy" id="2248"/>
    <lineage>
        <taxon>Archaea</taxon>
        <taxon>Methanobacteriati</taxon>
        <taxon>Methanobacteriota</taxon>
        <taxon>Stenosarchaea group</taxon>
        <taxon>Halobacteria</taxon>
        <taxon>Halobacteriales</taxon>
        <taxon>Haloferacaceae</taxon>
        <taxon>Halorubrum</taxon>
    </lineage>
</organism>
<proteinExistence type="predicted"/>
<reference evidence="6 7" key="1">
    <citation type="journal article" date="2015" name="Genome Announc.">
        <title>Draft genome sequence of a Halorubrum H3 strain isolated from the burlinskoye salt lake (Altai Krai, Russia).</title>
        <authorList>
            <person name="Rozanov A.S."/>
            <person name="Bryanskaya A.V."/>
            <person name="Malup T.K."/>
            <person name="Kotenko A.V."/>
            <person name="Peltek S.E."/>
        </authorList>
    </citation>
    <scope>NUCLEOTIDE SEQUENCE [LARGE SCALE GENOMIC DNA]</scope>
    <source>
        <strain evidence="6 7">H3</strain>
    </source>
</reference>
<dbReference type="InterPro" id="IPR011206">
    <property type="entry name" value="Citrate_lyase_beta/mcl1/mcl2"/>
</dbReference>
<dbReference type="PANTHER" id="PTHR32308">
    <property type="entry name" value="LYASE BETA SUBUNIT, PUTATIVE (AFU_ORTHOLOGUE AFUA_4G13030)-RELATED"/>
    <property type="match status" value="1"/>
</dbReference>
<dbReference type="OrthoDB" id="9170at2157"/>
<comment type="cofactor">
    <cofactor evidence="1">
        <name>Mg(2+)</name>
        <dbReference type="ChEBI" id="CHEBI:18420"/>
    </cofactor>
</comment>
<dbReference type="InterPro" id="IPR005000">
    <property type="entry name" value="Aldolase/citrate-lyase_domain"/>
</dbReference>
<dbReference type="Proteomes" id="UP000053331">
    <property type="component" value="Unassembled WGS sequence"/>
</dbReference>
<dbReference type="PIRSF" id="PIRSF015582">
    <property type="entry name" value="Cit_lyase_B"/>
    <property type="match status" value="1"/>
</dbReference>
<dbReference type="SUPFAM" id="SSF51621">
    <property type="entry name" value="Phosphoenolpyruvate/pyruvate domain"/>
    <property type="match status" value="1"/>
</dbReference>
<comment type="caution">
    <text evidence="6">The sequence shown here is derived from an EMBL/GenBank/DDBJ whole genome shotgun (WGS) entry which is preliminary data.</text>
</comment>
<evidence type="ECO:0000256" key="2">
    <source>
        <dbReference type="ARBA" id="ARBA00022723"/>
    </source>
</evidence>
<dbReference type="EMBL" id="JNFH02000021">
    <property type="protein sequence ID" value="KDS92155.1"/>
    <property type="molecule type" value="Genomic_DNA"/>
</dbReference>
<dbReference type="GO" id="GO:0003824">
    <property type="term" value="F:catalytic activity"/>
    <property type="evidence" value="ECO:0007669"/>
    <property type="project" value="InterPro"/>
</dbReference>
<dbReference type="RefSeq" id="WP_050024464.1">
    <property type="nucleotide sequence ID" value="NZ_JNFH02000021.1"/>
</dbReference>
<name>A0A081EXL7_9EURY</name>
<keyword evidence="3" id="KW-0460">Magnesium</keyword>
<feature type="region of interest" description="Disordered" evidence="4">
    <location>
        <begin position="1"/>
        <end position="24"/>
    </location>
</feature>
<dbReference type="PANTHER" id="PTHR32308:SF10">
    <property type="entry name" value="CITRATE LYASE SUBUNIT BETA"/>
    <property type="match status" value="1"/>
</dbReference>
<gene>
    <name evidence="6" type="ORF">FK85_04165</name>
</gene>
<keyword evidence="7" id="KW-1185">Reference proteome</keyword>
<evidence type="ECO:0000256" key="3">
    <source>
        <dbReference type="ARBA" id="ARBA00022842"/>
    </source>
</evidence>
<dbReference type="Gene3D" id="3.20.20.60">
    <property type="entry name" value="Phosphoenolpyruvate-binding domains"/>
    <property type="match status" value="1"/>
</dbReference>